<protein>
    <submittedName>
        <fullName evidence="4">MutT/NUDIX hydrolase family protein</fullName>
    </submittedName>
</protein>
<dbReference type="PANTHER" id="PTHR43046">
    <property type="entry name" value="GDP-MANNOSE MANNOSYL HYDROLASE"/>
    <property type="match status" value="1"/>
</dbReference>
<organism evidence="4 5">
    <name type="scientific">Streptococcus equi subsp. equi</name>
    <dbReference type="NCBI Taxonomy" id="148942"/>
    <lineage>
        <taxon>Bacteria</taxon>
        <taxon>Bacillati</taxon>
        <taxon>Bacillota</taxon>
        <taxon>Bacilli</taxon>
        <taxon>Lactobacillales</taxon>
        <taxon>Streptococcaceae</taxon>
        <taxon>Streptococcus</taxon>
    </lineage>
</organism>
<reference evidence="4 5" key="1">
    <citation type="submission" date="2018-06" db="EMBL/GenBank/DDBJ databases">
        <authorList>
            <consortium name="Pathogen Informatics"/>
            <person name="Doyle S."/>
        </authorList>
    </citation>
    <scope>NUCLEOTIDE SEQUENCE [LARGE SCALE GENOMIC DNA]</scope>
    <source>
        <strain evidence="4 5">NCTC12092</strain>
    </source>
</reference>
<dbReference type="PROSITE" id="PS51462">
    <property type="entry name" value="NUDIX"/>
    <property type="match status" value="1"/>
</dbReference>
<dbReference type="AlphaFoldDB" id="A0A380JUG7"/>
<evidence type="ECO:0000313" key="5">
    <source>
        <dbReference type="Proteomes" id="UP000254461"/>
    </source>
</evidence>
<evidence type="ECO:0000256" key="1">
    <source>
        <dbReference type="ARBA" id="ARBA00001946"/>
    </source>
</evidence>
<evidence type="ECO:0000259" key="3">
    <source>
        <dbReference type="PROSITE" id="PS51462"/>
    </source>
</evidence>
<dbReference type="Pfam" id="PF00293">
    <property type="entry name" value="NUDIX"/>
    <property type="match status" value="1"/>
</dbReference>
<keyword evidence="2 4" id="KW-0378">Hydrolase</keyword>
<dbReference type="CDD" id="cd04688">
    <property type="entry name" value="NUDIX_Hydrolase"/>
    <property type="match status" value="1"/>
</dbReference>
<dbReference type="PROSITE" id="PS00893">
    <property type="entry name" value="NUDIX_BOX"/>
    <property type="match status" value="1"/>
</dbReference>
<dbReference type="InterPro" id="IPR015797">
    <property type="entry name" value="NUDIX_hydrolase-like_dom_sf"/>
</dbReference>
<dbReference type="InterPro" id="IPR020084">
    <property type="entry name" value="NUDIX_hydrolase_CS"/>
</dbReference>
<dbReference type="InterPro" id="IPR000086">
    <property type="entry name" value="NUDIX_hydrolase_dom"/>
</dbReference>
<proteinExistence type="predicted"/>
<gene>
    <name evidence="4" type="ORF">NCTC12092_01950</name>
</gene>
<dbReference type="Proteomes" id="UP000254461">
    <property type="component" value="Unassembled WGS sequence"/>
</dbReference>
<evidence type="ECO:0000313" key="4">
    <source>
        <dbReference type="EMBL" id="SUN49564.1"/>
    </source>
</evidence>
<dbReference type="RefSeq" id="WP_043041250.1">
    <property type="nucleotide sequence ID" value="NZ_UHFF01000002.1"/>
</dbReference>
<dbReference type="PANTHER" id="PTHR43046:SF14">
    <property type="entry name" value="MUTT_NUDIX FAMILY PROTEIN"/>
    <property type="match status" value="1"/>
</dbReference>
<dbReference type="Gene3D" id="3.90.79.10">
    <property type="entry name" value="Nucleoside Triphosphate Pyrophosphohydrolase"/>
    <property type="match status" value="1"/>
</dbReference>
<sequence length="154" mass="17440">MVQDFRTRTADHSFGVRASALIIKDGYIYLAKSPKEDYYLLGGAIHVGESTEEAIKREVLEEVGAEVSVDHLAFVVENQFCLEGVNFHQIEFHYIVSLLSDPSPSLVEGGHARVCEWVALDDLDKIRLNPSCLKRAIKHWDGQLQHIKHIEIKE</sequence>
<accession>A0A380JUG7</accession>
<dbReference type="SUPFAM" id="SSF55811">
    <property type="entry name" value="Nudix"/>
    <property type="match status" value="1"/>
</dbReference>
<dbReference type="GO" id="GO:0016787">
    <property type="term" value="F:hydrolase activity"/>
    <property type="evidence" value="ECO:0007669"/>
    <property type="project" value="UniProtKB-KW"/>
</dbReference>
<dbReference type="EMBL" id="UHFF01000002">
    <property type="protein sequence ID" value="SUN49564.1"/>
    <property type="molecule type" value="Genomic_DNA"/>
</dbReference>
<comment type="cofactor">
    <cofactor evidence="1">
        <name>Mg(2+)</name>
        <dbReference type="ChEBI" id="CHEBI:18420"/>
    </cofactor>
</comment>
<evidence type="ECO:0000256" key="2">
    <source>
        <dbReference type="ARBA" id="ARBA00022801"/>
    </source>
</evidence>
<feature type="domain" description="Nudix hydrolase" evidence="3">
    <location>
        <begin position="13"/>
        <end position="143"/>
    </location>
</feature>
<name>A0A380JUG7_9STRE</name>